<proteinExistence type="inferred from homology"/>
<comment type="caution">
    <text evidence="9">The sequence shown here is derived from an EMBL/GenBank/DDBJ whole genome shotgun (WGS) entry which is preliminary data.</text>
</comment>
<dbReference type="AlphaFoldDB" id="A0A839UJK8"/>
<dbReference type="RefSeq" id="WP_343048928.1">
    <property type="nucleotide sequence ID" value="NZ_JACHXZ010000002.1"/>
</dbReference>
<dbReference type="Proteomes" id="UP000559987">
    <property type="component" value="Unassembled WGS sequence"/>
</dbReference>
<dbReference type="PANTHER" id="PTHR47870:SF1">
    <property type="entry name" value="CYTOCHROME C-TYPE BIOGENESIS PROTEIN CCMH"/>
    <property type="match status" value="1"/>
</dbReference>
<dbReference type="InterPro" id="IPR038297">
    <property type="entry name" value="CcmH/CycL/NrfF/Ccl2_sf"/>
</dbReference>
<dbReference type="Pfam" id="PF03918">
    <property type="entry name" value="CcmH"/>
    <property type="match status" value="1"/>
</dbReference>
<evidence type="ECO:0000256" key="1">
    <source>
        <dbReference type="ARBA" id="ARBA00010342"/>
    </source>
</evidence>
<keyword evidence="7" id="KW-1133">Transmembrane helix</keyword>
<evidence type="ECO:0000259" key="8">
    <source>
        <dbReference type="Pfam" id="PF03918"/>
    </source>
</evidence>
<evidence type="ECO:0000256" key="4">
    <source>
        <dbReference type="ARBA" id="ARBA00022729"/>
    </source>
</evidence>
<reference evidence="9 10" key="1">
    <citation type="submission" date="2020-08" db="EMBL/GenBank/DDBJ databases">
        <title>Genomic Encyclopedia of Type Strains, Phase III (KMG-III): the genomes of soil and plant-associated and newly described type strains.</title>
        <authorList>
            <person name="Whitman W."/>
        </authorList>
    </citation>
    <scope>NUCLEOTIDE SEQUENCE [LARGE SCALE GENOMIC DNA]</scope>
    <source>
        <strain evidence="9 10">CECT 8571</strain>
    </source>
</reference>
<feature type="domain" description="CcmH/CycL/Ccl2/NrfF N-terminal" evidence="8">
    <location>
        <begin position="11"/>
        <end position="147"/>
    </location>
</feature>
<keyword evidence="6 7" id="KW-0408">Iron</keyword>
<dbReference type="InterPro" id="IPR051263">
    <property type="entry name" value="C-type_cytochrome_biogenesis"/>
</dbReference>
<sequence>MINKVVQVLTFGLIFMCSAQAAIDVYEFEDEQLRARYQTFVEEMRCPKCQNQNLAGSDSLIATDLRRELHRLLQEGKTDDEVVAFMVERYGDFILYKPRMQRSTLLLWLAPIGLLLLGAIIVILIARGSSRKTVALSDEERARLDALIHDSNQEK</sequence>
<dbReference type="PANTHER" id="PTHR47870">
    <property type="entry name" value="CYTOCHROME C-TYPE BIOGENESIS PROTEIN CCMH"/>
    <property type="match status" value="1"/>
</dbReference>
<keyword evidence="7" id="KW-0812">Transmembrane</keyword>
<evidence type="ECO:0000313" key="9">
    <source>
        <dbReference type="EMBL" id="MBB3168042.1"/>
    </source>
</evidence>
<keyword evidence="10" id="KW-1185">Reference proteome</keyword>
<keyword evidence="4 7" id="KW-0732">Signal</keyword>
<dbReference type="InterPro" id="IPR005616">
    <property type="entry name" value="CcmH/CycL/Ccl2/NrfF_N"/>
</dbReference>
<evidence type="ECO:0000256" key="7">
    <source>
        <dbReference type="RuleBase" id="RU364112"/>
    </source>
</evidence>
<comment type="similarity">
    <text evidence="1 7">Belongs to the CcmH/CycL/Ccl2/NrfF family.</text>
</comment>
<evidence type="ECO:0000313" key="10">
    <source>
        <dbReference type="Proteomes" id="UP000559987"/>
    </source>
</evidence>
<protein>
    <recommendedName>
        <fullName evidence="7">Cytochrome c-type biogenesis protein</fullName>
    </recommendedName>
</protein>
<keyword evidence="5" id="KW-0201">Cytochrome c-type biogenesis</keyword>
<accession>A0A839UJK8</accession>
<keyword evidence="3 7" id="KW-0479">Metal-binding</keyword>
<gene>
    <name evidence="9" type="ORF">FHS30_001226</name>
</gene>
<dbReference type="FunFam" id="1.10.8.640:FF:000001">
    <property type="entry name" value="Cytochrome c-type biogenesis protein"/>
    <property type="match status" value="1"/>
</dbReference>
<name>A0A839UJK8_9GAMM</name>
<evidence type="ECO:0000256" key="3">
    <source>
        <dbReference type="ARBA" id="ARBA00022723"/>
    </source>
</evidence>
<dbReference type="CDD" id="cd16378">
    <property type="entry name" value="CcmH_N"/>
    <property type="match status" value="1"/>
</dbReference>
<dbReference type="GO" id="GO:0046872">
    <property type="term" value="F:metal ion binding"/>
    <property type="evidence" value="ECO:0007669"/>
    <property type="project" value="UniProtKB-KW"/>
</dbReference>
<organism evidence="9 10">
    <name type="scientific">Simiduia aestuariiviva</name>
    <dbReference type="NCBI Taxonomy" id="1510459"/>
    <lineage>
        <taxon>Bacteria</taxon>
        <taxon>Pseudomonadati</taxon>
        <taxon>Pseudomonadota</taxon>
        <taxon>Gammaproteobacteria</taxon>
        <taxon>Cellvibrionales</taxon>
        <taxon>Cellvibrionaceae</taxon>
        <taxon>Simiduia</taxon>
    </lineage>
</organism>
<feature type="transmembrane region" description="Helical" evidence="7">
    <location>
        <begin position="105"/>
        <end position="126"/>
    </location>
</feature>
<dbReference type="GO" id="GO:0017004">
    <property type="term" value="P:cytochrome complex assembly"/>
    <property type="evidence" value="ECO:0007669"/>
    <property type="project" value="UniProtKB-KW"/>
</dbReference>
<feature type="signal peptide" evidence="7">
    <location>
        <begin position="1"/>
        <end position="21"/>
    </location>
</feature>
<evidence type="ECO:0000256" key="2">
    <source>
        <dbReference type="ARBA" id="ARBA00022617"/>
    </source>
</evidence>
<feature type="chain" id="PRO_5033098324" description="Cytochrome c-type biogenesis protein" evidence="7">
    <location>
        <begin position="22"/>
        <end position="155"/>
    </location>
</feature>
<dbReference type="GO" id="GO:0005886">
    <property type="term" value="C:plasma membrane"/>
    <property type="evidence" value="ECO:0007669"/>
    <property type="project" value="TreeGrafter"/>
</dbReference>
<keyword evidence="2 7" id="KW-0349">Heme</keyword>
<evidence type="ECO:0000256" key="5">
    <source>
        <dbReference type="ARBA" id="ARBA00022748"/>
    </source>
</evidence>
<evidence type="ECO:0000256" key="6">
    <source>
        <dbReference type="ARBA" id="ARBA00023004"/>
    </source>
</evidence>
<dbReference type="EMBL" id="JACHXZ010000002">
    <property type="protein sequence ID" value="MBB3168042.1"/>
    <property type="molecule type" value="Genomic_DNA"/>
</dbReference>
<dbReference type="Gene3D" id="1.10.8.640">
    <property type="entry name" value="Cytochrome C biogenesis protein"/>
    <property type="match status" value="1"/>
</dbReference>
<comment type="function">
    <text evidence="7">Possible subunit of a heme lyase.</text>
</comment>
<keyword evidence="7" id="KW-0472">Membrane</keyword>